<dbReference type="STRING" id="626523.GCWU000342_02192"/>
<keyword evidence="2 5" id="KW-0328">Glycosyltransferase</keyword>
<dbReference type="PANTHER" id="PTHR38784:SF1">
    <property type="entry name" value="SUCROSE PHOSPHORYLASE"/>
    <property type="match status" value="1"/>
</dbReference>
<dbReference type="Gene3D" id="3.20.20.80">
    <property type="entry name" value="Glycosidases"/>
    <property type="match status" value="1"/>
</dbReference>
<dbReference type="eggNOG" id="COG0366">
    <property type="taxonomic scope" value="Bacteria"/>
</dbReference>
<dbReference type="GO" id="GO:0009018">
    <property type="term" value="F:sucrose phosphorylase activity"/>
    <property type="evidence" value="ECO:0007669"/>
    <property type="project" value="UniProtKB-EC"/>
</dbReference>
<dbReference type="SMART" id="SM00642">
    <property type="entry name" value="Aamy"/>
    <property type="match status" value="1"/>
</dbReference>
<dbReference type="InterPro" id="IPR045857">
    <property type="entry name" value="O16G_dom_2"/>
</dbReference>
<protein>
    <submittedName>
        <fullName evidence="5">Sucrose phosphorylase</fullName>
        <ecNumber evidence="5">2.4.1.7</ecNumber>
    </submittedName>
</protein>
<comment type="similarity">
    <text evidence="1">Belongs to the glycosyl hydrolase 13 family. Sucrose phosphorylase subfamily.</text>
</comment>
<accession>C4GDL9</accession>
<dbReference type="GO" id="GO:0005975">
    <property type="term" value="P:carbohydrate metabolic process"/>
    <property type="evidence" value="ECO:0007669"/>
    <property type="project" value="InterPro"/>
</dbReference>
<dbReference type="EMBL" id="ACIP02000007">
    <property type="protein sequence ID" value="EEP27498.1"/>
    <property type="molecule type" value="Genomic_DNA"/>
</dbReference>
<comment type="caution">
    <text evidence="5">The sequence shown here is derived from an EMBL/GenBank/DDBJ whole genome shotgun (WGS) entry which is preliminary data.</text>
</comment>
<name>C4GDL9_9FIRM</name>
<sequence>MNQNGPMLNAYPDSIGSCLEETVSLLEEEWKGAFKSFYLLPSLYHSDLDRGFCVVDYDINEDLASRSDLRRMRDMGLDLKLDFILNHASAMSPQFQDLLARGRESEYRDFFIDWNEFWKGCGSMTKEGYIQPEDKYIRDMFFRKPGLPILMVQFPDQSMHPYWNTFYQKVWEENGKKRYQGQMDLNIRSPKVWDFYEEVLDKIASYGASILRLDAFAYAPKAVGKKNFLNEPETWDLLERVHGLAKRRDLRLLPEIHASYEEGIYRKIGERGYMVYDFFLPGLVIDAIESGDGGRLAAWAEEVTERGISLVNMLGCHDGIPMLDLKGLLPERRIQDLIDLMVKRGGYVKNLHGARNIYYQVNTSYYSALGEDDRKMLMARALQIFMPGKPQVWYLDLLGGANDYEAMKRAGEGGHKEINRSNLTAREARHRMELPLVKEQLRLLRLRNEHPAFEEGNHFKVRSEGHILTLSHERDGAKICLRADLAQMDYRITEA</sequence>
<keyword evidence="6" id="KW-1185">Reference proteome</keyword>
<evidence type="ECO:0000313" key="6">
    <source>
        <dbReference type="Proteomes" id="UP000003494"/>
    </source>
</evidence>
<evidence type="ECO:0000256" key="3">
    <source>
        <dbReference type="ARBA" id="ARBA00022679"/>
    </source>
</evidence>
<evidence type="ECO:0000313" key="5">
    <source>
        <dbReference type="EMBL" id="EEP27498.1"/>
    </source>
</evidence>
<evidence type="ECO:0000256" key="2">
    <source>
        <dbReference type="ARBA" id="ARBA00022676"/>
    </source>
</evidence>
<dbReference type="InterPro" id="IPR006047">
    <property type="entry name" value="GH13_cat_dom"/>
</dbReference>
<keyword evidence="3 5" id="KW-0808">Transferase</keyword>
<evidence type="ECO:0000256" key="1">
    <source>
        <dbReference type="ARBA" id="ARBA00008452"/>
    </source>
</evidence>
<dbReference type="Gene3D" id="3.90.400.10">
    <property type="entry name" value="Oligo-1,6-glucosidase, Domain 2"/>
    <property type="match status" value="1"/>
</dbReference>
<proteinExistence type="inferred from homology"/>
<dbReference type="EC" id="2.4.1.7" evidence="5"/>
<dbReference type="RefSeq" id="WP_006907169.1">
    <property type="nucleotide sequence ID" value="NZ_GG665867.1"/>
</dbReference>
<dbReference type="Proteomes" id="UP000003494">
    <property type="component" value="Unassembled WGS sequence"/>
</dbReference>
<dbReference type="PANTHER" id="PTHR38784">
    <property type="entry name" value="SUCROSE PHOSPHORYLASE"/>
    <property type="match status" value="1"/>
</dbReference>
<dbReference type="InterPro" id="IPR017853">
    <property type="entry name" value="GH"/>
</dbReference>
<dbReference type="SUPFAM" id="SSF51445">
    <property type="entry name" value="(Trans)glycosidases"/>
    <property type="match status" value="1"/>
</dbReference>
<reference evidence="5" key="1">
    <citation type="submission" date="2009-04" db="EMBL/GenBank/DDBJ databases">
        <authorList>
            <person name="Weinstock G."/>
            <person name="Sodergren E."/>
            <person name="Clifton S."/>
            <person name="Fulton L."/>
            <person name="Fulton B."/>
            <person name="Courtney L."/>
            <person name="Fronick C."/>
            <person name="Harrison M."/>
            <person name="Strong C."/>
            <person name="Farmer C."/>
            <person name="Delahaunty K."/>
            <person name="Markovic C."/>
            <person name="Hall O."/>
            <person name="Minx P."/>
            <person name="Tomlinson C."/>
            <person name="Mitreva M."/>
            <person name="Nelson J."/>
            <person name="Hou S."/>
            <person name="Wollam A."/>
            <person name="Pepin K.H."/>
            <person name="Johnson M."/>
            <person name="Bhonagiri V."/>
            <person name="Nash W.E."/>
            <person name="Warren W."/>
            <person name="Chinwalla A."/>
            <person name="Mardis E.R."/>
            <person name="Wilson R.K."/>
        </authorList>
    </citation>
    <scope>NUCLEOTIDE SEQUENCE [LARGE SCALE GENOMIC DNA]</scope>
    <source>
        <strain evidence="5">DSM 14600</strain>
    </source>
</reference>
<dbReference type="AlphaFoldDB" id="C4GDL9"/>
<organism evidence="5 6">
    <name type="scientific">Shuttleworthella satelles DSM 14600</name>
    <dbReference type="NCBI Taxonomy" id="626523"/>
    <lineage>
        <taxon>Bacteria</taxon>
        <taxon>Bacillati</taxon>
        <taxon>Bacillota</taxon>
        <taxon>Clostridia</taxon>
        <taxon>Lachnospirales</taxon>
        <taxon>Lachnospiraceae</taxon>
        <taxon>Shuttleworthella</taxon>
    </lineage>
</organism>
<evidence type="ECO:0000259" key="4">
    <source>
        <dbReference type="SMART" id="SM00642"/>
    </source>
</evidence>
<dbReference type="HOGENOM" id="CLU_021358_1_0_9"/>
<gene>
    <name evidence="5" type="primary">gtfA</name>
    <name evidence="5" type="ORF">GCWU000342_02192</name>
</gene>
<feature type="domain" description="Glycosyl hydrolase family 13 catalytic" evidence="4">
    <location>
        <begin position="9"/>
        <end position="447"/>
    </location>
</feature>
<dbReference type="Pfam" id="PF00128">
    <property type="entry name" value="Alpha-amylase"/>
    <property type="match status" value="1"/>
</dbReference>